<dbReference type="PANTHER" id="PTHR43817:SF1">
    <property type="entry name" value="HYDROLASE, FAMILY 43, PUTATIVE (AFU_ORTHOLOGUE AFUA_3G01660)-RELATED"/>
    <property type="match status" value="1"/>
</dbReference>
<keyword evidence="9" id="KW-1185">Reference proteome</keyword>
<evidence type="ECO:0000313" key="9">
    <source>
        <dbReference type="Proteomes" id="UP001160390"/>
    </source>
</evidence>
<name>A0AA35MDM3_9HYPO</name>
<reference evidence="8" key="1">
    <citation type="submission" date="2023-01" db="EMBL/GenBank/DDBJ databases">
        <authorList>
            <person name="Piombo E."/>
        </authorList>
    </citation>
    <scope>NUCLEOTIDE SEQUENCE</scope>
</reference>
<evidence type="ECO:0000256" key="5">
    <source>
        <dbReference type="PIRSR" id="PIRSR606710-2"/>
    </source>
</evidence>
<dbReference type="Gene3D" id="2.115.10.20">
    <property type="entry name" value="Glycosyl hydrolase domain, family 43"/>
    <property type="match status" value="1"/>
</dbReference>
<dbReference type="GO" id="GO:0004553">
    <property type="term" value="F:hydrolase activity, hydrolyzing O-glycosyl compounds"/>
    <property type="evidence" value="ECO:0007669"/>
    <property type="project" value="InterPro"/>
</dbReference>
<evidence type="ECO:0000256" key="3">
    <source>
        <dbReference type="ARBA" id="ARBA00022801"/>
    </source>
</evidence>
<dbReference type="InterPro" id="IPR006710">
    <property type="entry name" value="Glyco_hydro_43"/>
</dbReference>
<comment type="caution">
    <text evidence="8">The sequence shown here is derived from an EMBL/GenBank/DDBJ whole genome shotgun (WGS) entry which is preliminary data.</text>
</comment>
<evidence type="ECO:0000256" key="6">
    <source>
        <dbReference type="RuleBase" id="RU361187"/>
    </source>
</evidence>
<keyword evidence="4 6" id="KW-0326">Glycosidase</keyword>
<dbReference type="Pfam" id="PF04616">
    <property type="entry name" value="Glyco_hydro_43"/>
    <property type="match status" value="1"/>
</dbReference>
<feature type="signal peptide" evidence="7">
    <location>
        <begin position="1"/>
        <end position="28"/>
    </location>
</feature>
<dbReference type="GO" id="GO:0005975">
    <property type="term" value="P:carbohydrate metabolic process"/>
    <property type="evidence" value="ECO:0007669"/>
    <property type="project" value="InterPro"/>
</dbReference>
<evidence type="ECO:0000256" key="7">
    <source>
        <dbReference type="SAM" id="SignalP"/>
    </source>
</evidence>
<dbReference type="AlphaFoldDB" id="A0AA35MDM3"/>
<evidence type="ECO:0000256" key="1">
    <source>
        <dbReference type="ARBA" id="ARBA00009865"/>
    </source>
</evidence>
<organism evidence="8 9">
    <name type="scientific">Clonostachys chloroleuca</name>
    <dbReference type="NCBI Taxonomy" id="1926264"/>
    <lineage>
        <taxon>Eukaryota</taxon>
        <taxon>Fungi</taxon>
        <taxon>Dikarya</taxon>
        <taxon>Ascomycota</taxon>
        <taxon>Pezizomycotina</taxon>
        <taxon>Sordariomycetes</taxon>
        <taxon>Hypocreomycetidae</taxon>
        <taxon>Hypocreales</taxon>
        <taxon>Bionectriaceae</taxon>
        <taxon>Clonostachys</taxon>
    </lineage>
</organism>
<sequence length="351" mass="38766">MISPMSLIGRHFAAILLATSSIFDLTEAATKIKGGADPAIMKSGDYYYSANTCGSNNICVRKAKTLVGLGDGAESKTVWSDTSGKGEVWAPEIAIEDGKTYIYFAAGKSSNHRMYVISADSPQGTYTKEEKKINLPDDQPAIDGIYFKFEGKRWFVWSGWTPGNSEQTIYICAMKSPTEATGKKYVISQPREAWEKKAGLINEGPEVIVDPNGQLHIVYSANGSWASKYCLADLRLKKGGNPTYVWDWYKSNGCLFGSHQDNMMKGWDATVQIDGPGHHTFALADGDTTKSPGGSSKIPFVFHGVPKGTEYKWGNRNWYTGSFVWWSKTTYSRANVPGDNKNTGYSFKFFE</sequence>
<dbReference type="Proteomes" id="UP001160390">
    <property type="component" value="Unassembled WGS sequence"/>
</dbReference>
<evidence type="ECO:0000256" key="4">
    <source>
        <dbReference type="ARBA" id="ARBA00023295"/>
    </source>
</evidence>
<feature type="site" description="Important for catalytic activity, responsible for pKa modulation of the active site Glu and correct orientation of both the proton donor and substrate" evidence="5">
    <location>
        <position position="143"/>
    </location>
</feature>
<dbReference type="CDD" id="cd18820">
    <property type="entry name" value="GH43_LbAraf43-like"/>
    <property type="match status" value="1"/>
</dbReference>
<accession>A0AA35MDM3</accession>
<dbReference type="InterPro" id="IPR023296">
    <property type="entry name" value="Glyco_hydro_beta-prop_sf"/>
</dbReference>
<dbReference type="PANTHER" id="PTHR43817">
    <property type="entry name" value="GLYCOSYL HYDROLASE"/>
    <property type="match status" value="1"/>
</dbReference>
<proteinExistence type="inferred from homology"/>
<gene>
    <name evidence="8" type="ORF">CCHLO57077_00013313</name>
</gene>
<feature type="chain" id="PRO_5041329353" evidence="7">
    <location>
        <begin position="29"/>
        <end position="351"/>
    </location>
</feature>
<protein>
    <submittedName>
        <fullName evidence="8">Uncharacterized protein</fullName>
    </submittedName>
</protein>
<evidence type="ECO:0000313" key="8">
    <source>
        <dbReference type="EMBL" id="CAI6095227.1"/>
    </source>
</evidence>
<evidence type="ECO:0000256" key="2">
    <source>
        <dbReference type="ARBA" id="ARBA00022729"/>
    </source>
</evidence>
<dbReference type="EMBL" id="CABFNP030001262">
    <property type="protein sequence ID" value="CAI6095227.1"/>
    <property type="molecule type" value="Genomic_DNA"/>
</dbReference>
<keyword evidence="2 7" id="KW-0732">Signal</keyword>
<keyword evidence="3 6" id="KW-0378">Hydrolase</keyword>
<comment type="similarity">
    <text evidence="1 6">Belongs to the glycosyl hydrolase 43 family.</text>
</comment>
<dbReference type="SUPFAM" id="SSF75005">
    <property type="entry name" value="Arabinanase/levansucrase/invertase"/>
    <property type="match status" value="1"/>
</dbReference>